<gene>
    <name evidence="1" type="ORF">FIBSPDRAFT_729233</name>
</gene>
<accession>A0A166RKK7</accession>
<dbReference type="Gene3D" id="3.60.130.30">
    <property type="match status" value="1"/>
</dbReference>
<proteinExistence type="predicted"/>
<keyword evidence="2" id="KW-1185">Reference proteome</keyword>
<sequence>MGRKVRPAPSPRAPLANAVHRTPIPILDEIGRVFAVCVGRPNDAGWSNVSRDAAADIAAARGACKFPSGCRKHRRGDFPALAVGVSYGGGQKRPGNLVNSRANARVLRRLLRTRALRRIAGFASGAFAFWNPRLHAYYHDRLGRLFQHHPRLERNFENSVFACATVNFGPQTCCYPHTDANNLPFGLCAVTALGDFNPELGGHLVLWDLRMVIEFPPGSTILIPSATVRHSNTAIQRNETRYSFTQYAAGGLFRWVDHGFQTEKVYQSGWSAAAKKEEVELGKRRWEEGNKLFSTLDELRSMDRSALPCDEVP</sequence>
<dbReference type="OrthoDB" id="2797114at2759"/>
<dbReference type="EMBL" id="KV417503">
    <property type="protein sequence ID" value="KZP28375.1"/>
    <property type="molecule type" value="Genomic_DNA"/>
</dbReference>
<evidence type="ECO:0000313" key="1">
    <source>
        <dbReference type="EMBL" id="KZP28375.1"/>
    </source>
</evidence>
<reference evidence="1 2" key="1">
    <citation type="journal article" date="2016" name="Mol. Biol. Evol.">
        <title>Comparative Genomics of Early-Diverging Mushroom-Forming Fungi Provides Insights into the Origins of Lignocellulose Decay Capabilities.</title>
        <authorList>
            <person name="Nagy L.G."/>
            <person name="Riley R."/>
            <person name="Tritt A."/>
            <person name="Adam C."/>
            <person name="Daum C."/>
            <person name="Floudas D."/>
            <person name="Sun H."/>
            <person name="Yadav J.S."/>
            <person name="Pangilinan J."/>
            <person name="Larsson K.H."/>
            <person name="Matsuura K."/>
            <person name="Barry K."/>
            <person name="Labutti K."/>
            <person name="Kuo R."/>
            <person name="Ohm R.A."/>
            <person name="Bhattacharya S.S."/>
            <person name="Shirouzu T."/>
            <person name="Yoshinaga Y."/>
            <person name="Martin F.M."/>
            <person name="Grigoriev I.V."/>
            <person name="Hibbett D.S."/>
        </authorList>
    </citation>
    <scope>NUCLEOTIDE SEQUENCE [LARGE SCALE GENOMIC DNA]</scope>
    <source>
        <strain evidence="1 2">CBS 109695</strain>
    </source>
</reference>
<organism evidence="1 2">
    <name type="scientific">Athelia psychrophila</name>
    <dbReference type="NCBI Taxonomy" id="1759441"/>
    <lineage>
        <taxon>Eukaryota</taxon>
        <taxon>Fungi</taxon>
        <taxon>Dikarya</taxon>
        <taxon>Basidiomycota</taxon>
        <taxon>Agaricomycotina</taxon>
        <taxon>Agaricomycetes</taxon>
        <taxon>Agaricomycetidae</taxon>
        <taxon>Atheliales</taxon>
        <taxon>Atheliaceae</taxon>
        <taxon>Athelia</taxon>
    </lineage>
</organism>
<name>A0A166RKK7_9AGAM</name>
<protein>
    <recommendedName>
        <fullName evidence="3">Fe2OG dioxygenase domain-containing protein</fullName>
    </recommendedName>
</protein>
<dbReference type="AlphaFoldDB" id="A0A166RKK7"/>
<evidence type="ECO:0000313" key="2">
    <source>
        <dbReference type="Proteomes" id="UP000076532"/>
    </source>
</evidence>
<evidence type="ECO:0008006" key="3">
    <source>
        <dbReference type="Google" id="ProtNLM"/>
    </source>
</evidence>
<dbReference type="Proteomes" id="UP000076532">
    <property type="component" value="Unassembled WGS sequence"/>
</dbReference>